<sequence length="339" mass="38739">MIELDNTDRYIVNQLIDRELFTAIPGPKATKLQINAVHTFQNGYKQRRVANFFQTLIGTSPLNFGNNLVLMIGPNELDDQVKHVLLATLKVIISSPQMDGLESDMVIDSPSVIHQVQSEVTELDEQRIYEIIDGIFVKRFGLLTPDYPEGSVTTVQTEIMDPFWDIDPNFISITHEFIHYLTHQSDTESLTTVQQLNRILLQQRFLIPKQSSKLWSQLIENKTRLSKDWQPLNRFRLEVGNDYAVLLDSQQHKREAKPFIVAIALANKMGATLAKTTFPKQVRQVVKDLFPGRTINASDVKKGLLENALVLDKGDYFERTPVAKRFRASNIADIPQMDY</sequence>
<protein>
    <submittedName>
        <fullName evidence="1">Uncharacterized protein</fullName>
    </submittedName>
</protein>
<dbReference type="Proteomes" id="UP000052013">
    <property type="component" value="Unassembled WGS sequence"/>
</dbReference>
<dbReference type="RefSeq" id="WP_057864838.1">
    <property type="nucleotide sequence ID" value="NZ_AZEY01000068.1"/>
</dbReference>
<comment type="caution">
    <text evidence="1">The sequence shown here is derived from an EMBL/GenBank/DDBJ whole genome shotgun (WGS) entry which is preliminary data.</text>
</comment>
<proteinExistence type="predicted"/>
<name>A0A0R1S8W7_9LACO</name>
<accession>A0A0R1S8W7</accession>
<dbReference type="EMBL" id="AZEY01000068">
    <property type="protein sequence ID" value="KRL65423.1"/>
    <property type="molecule type" value="Genomic_DNA"/>
</dbReference>
<dbReference type="PATRIC" id="fig|1423739.3.peg.262"/>
<dbReference type="AlphaFoldDB" id="A0A0R1S8W7"/>
<dbReference type="STRING" id="1423739.FC85_GL000251"/>
<gene>
    <name evidence="1" type="ORF">FC85_GL000251</name>
</gene>
<evidence type="ECO:0000313" key="2">
    <source>
        <dbReference type="Proteomes" id="UP000052013"/>
    </source>
</evidence>
<organism evidence="1 2">
    <name type="scientific">Lentilactobacillus diolivorans DSM 14421</name>
    <dbReference type="NCBI Taxonomy" id="1423739"/>
    <lineage>
        <taxon>Bacteria</taxon>
        <taxon>Bacillati</taxon>
        <taxon>Bacillota</taxon>
        <taxon>Bacilli</taxon>
        <taxon>Lactobacillales</taxon>
        <taxon>Lactobacillaceae</taxon>
        <taxon>Lentilactobacillus</taxon>
    </lineage>
</organism>
<evidence type="ECO:0000313" key="1">
    <source>
        <dbReference type="EMBL" id="KRL65423.1"/>
    </source>
</evidence>
<reference evidence="1 2" key="1">
    <citation type="journal article" date="2015" name="Genome Announc.">
        <title>Expanding the biotechnology potential of lactobacilli through comparative genomics of 213 strains and associated genera.</title>
        <authorList>
            <person name="Sun Z."/>
            <person name="Harris H.M."/>
            <person name="McCann A."/>
            <person name="Guo C."/>
            <person name="Argimon S."/>
            <person name="Zhang W."/>
            <person name="Yang X."/>
            <person name="Jeffery I.B."/>
            <person name="Cooney J.C."/>
            <person name="Kagawa T.F."/>
            <person name="Liu W."/>
            <person name="Song Y."/>
            <person name="Salvetti E."/>
            <person name="Wrobel A."/>
            <person name="Rasinkangas P."/>
            <person name="Parkhill J."/>
            <person name="Rea M.C."/>
            <person name="O'Sullivan O."/>
            <person name="Ritari J."/>
            <person name="Douillard F.P."/>
            <person name="Paul Ross R."/>
            <person name="Yang R."/>
            <person name="Briner A.E."/>
            <person name="Felis G.E."/>
            <person name="de Vos W.M."/>
            <person name="Barrangou R."/>
            <person name="Klaenhammer T.R."/>
            <person name="Caufield P.W."/>
            <person name="Cui Y."/>
            <person name="Zhang H."/>
            <person name="O'Toole P.W."/>
        </authorList>
    </citation>
    <scope>NUCLEOTIDE SEQUENCE [LARGE SCALE GENOMIC DNA]</scope>
    <source>
        <strain evidence="1 2">DSM 14421</strain>
    </source>
</reference>